<dbReference type="EMBL" id="FNBW01000004">
    <property type="protein sequence ID" value="SDF58045.1"/>
    <property type="molecule type" value="Genomic_DNA"/>
</dbReference>
<accession>A0A8G2EW24</accession>
<keyword evidence="3" id="KW-1185">Reference proteome</keyword>
<comment type="caution">
    <text evidence="2">The sequence shown here is derived from an EMBL/GenBank/DDBJ whole genome shotgun (WGS) entry which is preliminary data.</text>
</comment>
<dbReference type="Gene3D" id="3.40.50.12370">
    <property type="match status" value="1"/>
</dbReference>
<sequence>MKSFFLPFGRDGVDRAPLEAAVLFAKRSSGRVRATFYPRPVESPLVDPMGVGIIDYADKGPDLAREAEEALAAMRARIDALGPDGALVDLSDEPLRARFGIGEAARLFDTTVVGKSEETDWRAVFETALFEGGRTVTLVPVGWTRECGRTVAIAWNRSTETARLIGQALPAIKSADKAIVIEIEGWSVPGPDGAALADYLKLHGVDAKVATGKRSMRGPGMDVLEVAEAEGVDLLVKGAYTQSRLRQMIFGGATSDIIADATMPVIFAH</sequence>
<evidence type="ECO:0000259" key="1">
    <source>
        <dbReference type="Pfam" id="PF00582"/>
    </source>
</evidence>
<dbReference type="SUPFAM" id="SSF52402">
    <property type="entry name" value="Adenine nucleotide alpha hydrolases-like"/>
    <property type="match status" value="1"/>
</dbReference>
<dbReference type="Proteomes" id="UP000198615">
    <property type="component" value="Unassembled WGS sequence"/>
</dbReference>
<dbReference type="AlphaFoldDB" id="A0A8G2EW24"/>
<dbReference type="InterPro" id="IPR006016">
    <property type="entry name" value="UspA"/>
</dbReference>
<protein>
    <submittedName>
        <fullName evidence="2">Universal stress protein family protein</fullName>
    </submittedName>
</protein>
<dbReference type="Pfam" id="PF00582">
    <property type="entry name" value="Usp"/>
    <property type="match status" value="1"/>
</dbReference>
<reference evidence="2 3" key="1">
    <citation type="submission" date="2016-10" db="EMBL/GenBank/DDBJ databases">
        <authorList>
            <person name="Varghese N."/>
            <person name="Submissions S."/>
        </authorList>
    </citation>
    <scope>NUCLEOTIDE SEQUENCE [LARGE SCALE GENOMIC DNA]</scope>
    <source>
        <strain evidence="2 3">DSM 18839</strain>
    </source>
</reference>
<gene>
    <name evidence="2" type="ORF">SAMN05660686_01743</name>
</gene>
<organism evidence="2 3">
    <name type="scientific">Thalassobaculum litoreum DSM 18839</name>
    <dbReference type="NCBI Taxonomy" id="1123362"/>
    <lineage>
        <taxon>Bacteria</taxon>
        <taxon>Pseudomonadati</taxon>
        <taxon>Pseudomonadota</taxon>
        <taxon>Alphaproteobacteria</taxon>
        <taxon>Rhodospirillales</taxon>
        <taxon>Thalassobaculaceae</taxon>
        <taxon>Thalassobaculum</taxon>
    </lineage>
</organism>
<feature type="domain" description="UspA" evidence="1">
    <location>
        <begin position="217"/>
        <end position="266"/>
    </location>
</feature>
<evidence type="ECO:0000313" key="2">
    <source>
        <dbReference type="EMBL" id="SDF58045.1"/>
    </source>
</evidence>
<proteinExistence type="predicted"/>
<name>A0A8G2EW24_9PROT</name>
<evidence type="ECO:0000313" key="3">
    <source>
        <dbReference type="Proteomes" id="UP000198615"/>
    </source>
</evidence>
<dbReference type="RefSeq" id="WP_028793442.1">
    <property type="nucleotide sequence ID" value="NZ_FNBW01000004.1"/>
</dbReference>
<dbReference type="CDD" id="cd00293">
    <property type="entry name" value="USP-like"/>
    <property type="match status" value="1"/>
</dbReference>